<evidence type="ECO:0000313" key="2">
    <source>
        <dbReference type="Proteomes" id="UP001501222"/>
    </source>
</evidence>
<accession>A0ABP6YCN1</accession>
<comment type="caution">
    <text evidence="1">The sequence shown here is derived from an EMBL/GenBank/DDBJ whole genome shotgun (WGS) entry which is preliminary data.</text>
</comment>
<dbReference type="EMBL" id="BAABAA010000008">
    <property type="protein sequence ID" value="GAA3580368.1"/>
    <property type="molecule type" value="Genomic_DNA"/>
</dbReference>
<reference evidence="2" key="1">
    <citation type="journal article" date="2019" name="Int. J. Syst. Evol. Microbiol.">
        <title>The Global Catalogue of Microorganisms (GCM) 10K type strain sequencing project: providing services to taxonomists for standard genome sequencing and annotation.</title>
        <authorList>
            <consortium name="The Broad Institute Genomics Platform"/>
            <consortium name="The Broad Institute Genome Sequencing Center for Infectious Disease"/>
            <person name="Wu L."/>
            <person name="Ma J."/>
        </authorList>
    </citation>
    <scope>NUCLEOTIDE SEQUENCE [LARGE SCALE GENOMIC DNA]</scope>
    <source>
        <strain evidence="2">JCM 16928</strain>
    </source>
</reference>
<protein>
    <submittedName>
        <fullName evidence="1">Uncharacterized protein</fullName>
    </submittedName>
</protein>
<sequence length="43" mass="4534">MYQAVVPMPVPSAFLTGSVLLTTRTAGKVYQIDGLAVRRTGPA</sequence>
<dbReference type="Proteomes" id="UP001501222">
    <property type="component" value="Unassembled WGS sequence"/>
</dbReference>
<name>A0ABP6YCN1_9ACTN</name>
<evidence type="ECO:0000313" key="1">
    <source>
        <dbReference type="EMBL" id="GAA3580368.1"/>
    </source>
</evidence>
<organism evidence="1 2">
    <name type="scientific">Kribbella ginsengisoli</name>
    <dbReference type="NCBI Taxonomy" id="363865"/>
    <lineage>
        <taxon>Bacteria</taxon>
        <taxon>Bacillati</taxon>
        <taxon>Actinomycetota</taxon>
        <taxon>Actinomycetes</taxon>
        <taxon>Propionibacteriales</taxon>
        <taxon>Kribbellaceae</taxon>
        <taxon>Kribbella</taxon>
    </lineage>
</organism>
<proteinExistence type="predicted"/>
<keyword evidence="2" id="KW-1185">Reference proteome</keyword>
<gene>
    <name evidence="1" type="ORF">GCM10022235_58310</name>
</gene>